<protein>
    <submittedName>
        <fullName evidence="3">Nuclease-related domain protein</fullName>
    </submittedName>
</protein>
<feature type="domain" description="NERD" evidence="2">
    <location>
        <begin position="125"/>
        <end position="245"/>
    </location>
</feature>
<dbReference type="Proteomes" id="UP000318626">
    <property type="component" value="Chromosome"/>
</dbReference>
<dbReference type="OrthoDB" id="9813328at2"/>
<keyword evidence="1" id="KW-0812">Transmembrane</keyword>
<keyword evidence="4" id="KW-1185">Reference proteome</keyword>
<organism evidence="3 4">
    <name type="scientific">Bremerella volcania</name>
    <dbReference type="NCBI Taxonomy" id="2527984"/>
    <lineage>
        <taxon>Bacteria</taxon>
        <taxon>Pseudomonadati</taxon>
        <taxon>Planctomycetota</taxon>
        <taxon>Planctomycetia</taxon>
        <taxon>Pirellulales</taxon>
        <taxon>Pirellulaceae</taxon>
        <taxon>Bremerella</taxon>
    </lineage>
</organism>
<dbReference type="AlphaFoldDB" id="A0A518C6U4"/>
<dbReference type="EMBL" id="CP036289">
    <property type="protein sequence ID" value="QDU74940.1"/>
    <property type="molecule type" value="Genomic_DNA"/>
</dbReference>
<evidence type="ECO:0000256" key="1">
    <source>
        <dbReference type="SAM" id="Phobius"/>
    </source>
</evidence>
<sequence>MLIEYLKILLPVAVIFFAFLPPTALLLFAHRLRMQRKTPLTKDLLRPPGHSLRLVYDELREKIDMYLVMTIILPVTGLSAYLLWDQSKSEPIVTAVAISLAILFWELLLLWLMWKSVRKAHQIRVGLDGEMAVAEELNLLMLEGCRVFHDVPIEYGNIDHVVVSPSGVFAIETKTVTKLPEKGMNAKVSVDSKSNVIHFPNFDFKINLDQVETQVRCLTDFLSESTGDQIQVKPIIVIPGWYVERTFGQQKVRVINPALARQYLCTSTKKLNNEQIQRIVFQLNRICRDVEPSLKHKQETLS</sequence>
<feature type="transmembrane region" description="Helical" evidence="1">
    <location>
        <begin position="6"/>
        <end position="29"/>
    </location>
</feature>
<dbReference type="Pfam" id="PF08378">
    <property type="entry name" value="NERD"/>
    <property type="match status" value="1"/>
</dbReference>
<proteinExistence type="predicted"/>
<feature type="transmembrane region" description="Helical" evidence="1">
    <location>
        <begin position="96"/>
        <end position="114"/>
    </location>
</feature>
<feature type="transmembrane region" description="Helical" evidence="1">
    <location>
        <begin position="63"/>
        <end position="84"/>
    </location>
</feature>
<evidence type="ECO:0000313" key="3">
    <source>
        <dbReference type="EMBL" id="QDU74940.1"/>
    </source>
</evidence>
<name>A0A518C6U4_9BACT</name>
<dbReference type="RefSeq" id="WP_144971933.1">
    <property type="nucleotide sequence ID" value="NZ_CP036289.1"/>
</dbReference>
<accession>A0A518C6U4</accession>
<dbReference type="KEGG" id="bvo:Pan97_19600"/>
<keyword evidence="1" id="KW-0472">Membrane</keyword>
<reference evidence="4" key="1">
    <citation type="submission" date="2019-02" db="EMBL/GenBank/DDBJ databases">
        <title>Deep-cultivation of Planctomycetes and their phenomic and genomic characterization uncovers novel biology.</title>
        <authorList>
            <person name="Wiegand S."/>
            <person name="Jogler M."/>
            <person name="Boedeker C."/>
            <person name="Pinto D."/>
            <person name="Vollmers J."/>
            <person name="Rivas-Marin E."/>
            <person name="Kohn T."/>
            <person name="Peeters S.H."/>
            <person name="Heuer A."/>
            <person name="Rast P."/>
            <person name="Oberbeckmann S."/>
            <person name="Bunk B."/>
            <person name="Jeske O."/>
            <person name="Meyerdierks A."/>
            <person name="Storesund J.E."/>
            <person name="Kallscheuer N."/>
            <person name="Luecker S."/>
            <person name="Lage O.M."/>
            <person name="Pohl T."/>
            <person name="Merkel B.J."/>
            <person name="Hornburger P."/>
            <person name="Mueller R.-W."/>
            <person name="Bruemmer F."/>
            <person name="Labrenz M."/>
            <person name="Spormann A.M."/>
            <person name="Op den Camp H."/>
            <person name="Overmann J."/>
            <person name="Amann R."/>
            <person name="Jetten M.S.M."/>
            <person name="Mascher T."/>
            <person name="Medema M.H."/>
            <person name="Devos D.P."/>
            <person name="Kaster A.-K."/>
            <person name="Ovreas L."/>
            <person name="Rohde M."/>
            <person name="Galperin M.Y."/>
            <person name="Jogler C."/>
        </authorList>
    </citation>
    <scope>NUCLEOTIDE SEQUENCE [LARGE SCALE GENOMIC DNA]</scope>
    <source>
        <strain evidence="4">Pan97</strain>
    </source>
</reference>
<dbReference type="PROSITE" id="PS50965">
    <property type="entry name" value="NERD"/>
    <property type="match status" value="1"/>
</dbReference>
<gene>
    <name evidence="3" type="ORF">Pan97_19600</name>
</gene>
<keyword evidence="1" id="KW-1133">Transmembrane helix</keyword>
<dbReference type="InterPro" id="IPR011528">
    <property type="entry name" value="NERD"/>
</dbReference>
<evidence type="ECO:0000313" key="4">
    <source>
        <dbReference type="Proteomes" id="UP000318626"/>
    </source>
</evidence>
<evidence type="ECO:0000259" key="2">
    <source>
        <dbReference type="PROSITE" id="PS50965"/>
    </source>
</evidence>